<organism evidence="1 2">
    <name type="scientific">Eumeta variegata</name>
    <name type="common">Bagworm moth</name>
    <name type="synonym">Eumeta japonica</name>
    <dbReference type="NCBI Taxonomy" id="151549"/>
    <lineage>
        <taxon>Eukaryota</taxon>
        <taxon>Metazoa</taxon>
        <taxon>Ecdysozoa</taxon>
        <taxon>Arthropoda</taxon>
        <taxon>Hexapoda</taxon>
        <taxon>Insecta</taxon>
        <taxon>Pterygota</taxon>
        <taxon>Neoptera</taxon>
        <taxon>Endopterygota</taxon>
        <taxon>Lepidoptera</taxon>
        <taxon>Glossata</taxon>
        <taxon>Ditrysia</taxon>
        <taxon>Tineoidea</taxon>
        <taxon>Psychidae</taxon>
        <taxon>Oiketicinae</taxon>
        <taxon>Eumeta</taxon>
    </lineage>
</organism>
<proteinExistence type="predicted"/>
<evidence type="ECO:0000313" key="1">
    <source>
        <dbReference type="EMBL" id="GBP40680.1"/>
    </source>
</evidence>
<dbReference type="AlphaFoldDB" id="A0A4C1VQ67"/>
<protein>
    <submittedName>
        <fullName evidence="1">Uncharacterized protein</fullName>
    </submittedName>
</protein>
<accession>A0A4C1VQ67</accession>
<name>A0A4C1VQ67_EUMVA</name>
<dbReference type="EMBL" id="BGZK01000386">
    <property type="protein sequence ID" value="GBP40680.1"/>
    <property type="molecule type" value="Genomic_DNA"/>
</dbReference>
<dbReference type="Proteomes" id="UP000299102">
    <property type="component" value="Unassembled WGS sequence"/>
</dbReference>
<comment type="caution">
    <text evidence="1">The sequence shown here is derived from an EMBL/GenBank/DDBJ whole genome shotgun (WGS) entry which is preliminary data.</text>
</comment>
<reference evidence="1 2" key="1">
    <citation type="journal article" date="2019" name="Commun. Biol.">
        <title>The bagworm genome reveals a unique fibroin gene that provides high tensile strength.</title>
        <authorList>
            <person name="Kono N."/>
            <person name="Nakamura H."/>
            <person name="Ohtoshi R."/>
            <person name="Tomita M."/>
            <person name="Numata K."/>
            <person name="Arakawa K."/>
        </authorList>
    </citation>
    <scope>NUCLEOTIDE SEQUENCE [LARGE SCALE GENOMIC DNA]</scope>
</reference>
<keyword evidence="2" id="KW-1185">Reference proteome</keyword>
<sequence>MRQVTVPSFSYSFRFPVPALLHTTLRTSILRPLSDNGLLRQPKTRPLLQMKRIRTHPHPKLHVKTWKDAMRRPAPRPGGTCDSLVVTIYCASGLFRIIQSELCVYYIGVFGRICRPFRVYKRNGEYIDFLTRPSALCEIKKVATPVI</sequence>
<evidence type="ECO:0000313" key="2">
    <source>
        <dbReference type="Proteomes" id="UP000299102"/>
    </source>
</evidence>
<gene>
    <name evidence="1" type="ORF">EVAR_36416_1</name>
</gene>